<keyword evidence="7" id="KW-1185">Reference proteome</keyword>
<dbReference type="EMBL" id="CATOUU010000865">
    <property type="protein sequence ID" value="CAI9955474.1"/>
    <property type="molecule type" value="Genomic_DNA"/>
</dbReference>
<evidence type="ECO:0000313" key="1">
    <source>
        <dbReference type="EMBL" id="CAI9912387.1"/>
    </source>
</evidence>
<accession>A0AA86TC49</accession>
<dbReference type="Proteomes" id="UP001642409">
    <property type="component" value="Unassembled WGS sequence"/>
</dbReference>
<evidence type="ECO:0000313" key="2">
    <source>
        <dbReference type="EMBL" id="CAI9955474.1"/>
    </source>
</evidence>
<evidence type="ECO:0000313" key="7">
    <source>
        <dbReference type="Proteomes" id="UP001642409"/>
    </source>
</evidence>
<dbReference type="EMBL" id="CAXDID020000010">
    <property type="protein sequence ID" value="CAL5979159.1"/>
    <property type="molecule type" value="Genomic_DNA"/>
</dbReference>
<evidence type="ECO:0000313" key="5">
    <source>
        <dbReference type="EMBL" id="CAL6051306.1"/>
    </source>
</evidence>
<sequence>MQDVPWDIENDIDQMQTDLDKLFEPQMSQFGNVKGQQKANQADVMSTKDLSLIQSNLMSINDYRKGKTSQLAISNEFTFKVKPNRNIRTAFQKQVTSKDQKIVTKIFHPQQINRKLVFYDVRNNIEKTRVPLPPIIIQQNGVTMKFPEKVSKINVEDTYQLVEEPSPARDNSYFFLTQQK</sequence>
<proteinExistence type="predicted"/>
<reference evidence="3 7" key="2">
    <citation type="submission" date="2024-07" db="EMBL/GenBank/DDBJ databases">
        <authorList>
            <person name="Akdeniz Z."/>
        </authorList>
    </citation>
    <scope>NUCLEOTIDE SEQUENCE [LARGE SCALE GENOMIC DNA]</scope>
</reference>
<protein>
    <submittedName>
        <fullName evidence="3">Hypothetical_protein</fullName>
    </submittedName>
</protein>
<dbReference type="EMBL" id="CAXDID020000321">
    <property type="protein sequence ID" value="CAL6076757.1"/>
    <property type="molecule type" value="Genomic_DNA"/>
</dbReference>
<name>A0AA86TC49_9EUKA</name>
<dbReference type="EMBL" id="CAXDID020000187">
    <property type="protein sequence ID" value="CAL6051306.1"/>
    <property type="molecule type" value="Genomic_DNA"/>
</dbReference>
<evidence type="ECO:0000313" key="6">
    <source>
        <dbReference type="EMBL" id="CAL6076757.1"/>
    </source>
</evidence>
<evidence type="ECO:0000313" key="3">
    <source>
        <dbReference type="EMBL" id="CAL5979159.1"/>
    </source>
</evidence>
<gene>
    <name evidence="1" type="ORF">HINF_LOCUS32</name>
    <name evidence="2" type="ORF">HINF_LOCUS43119</name>
    <name evidence="5" type="ORF">HINF_LOCUS44308</name>
    <name evidence="3" type="ORF">HINF_LOCUS5306</name>
    <name evidence="6" type="ORF">HINF_LOCUS57842</name>
    <name evidence="4" type="ORF">HINF_LOCUS6415</name>
</gene>
<reference evidence="1" key="1">
    <citation type="submission" date="2023-06" db="EMBL/GenBank/DDBJ databases">
        <authorList>
            <person name="Kurt Z."/>
        </authorList>
    </citation>
    <scope>NUCLEOTIDE SEQUENCE</scope>
</reference>
<evidence type="ECO:0000313" key="4">
    <source>
        <dbReference type="EMBL" id="CAL5980957.1"/>
    </source>
</evidence>
<comment type="caution">
    <text evidence="1">The sequence shown here is derived from an EMBL/GenBank/DDBJ whole genome shotgun (WGS) entry which is preliminary data.</text>
</comment>
<dbReference type="AlphaFoldDB" id="A0AA86TC49"/>
<organism evidence="1">
    <name type="scientific">Hexamita inflata</name>
    <dbReference type="NCBI Taxonomy" id="28002"/>
    <lineage>
        <taxon>Eukaryota</taxon>
        <taxon>Metamonada</taxon>
        <taxon>Diplomonadida</taxon>
        <taxon>Hexamitidae</taxon>
        <taxon>Hexamitinae</taxon>
        <taxon>Hexamita</taxon>
    </lineage>
</organism>
<dbReference type="EMBL" id="CATOUU010000001">
    <property type="protein sequence ID" value="CAI9912387.1"/>
    <property type="molecule type" value="Genomic_DNA"/>
</dbReference>
<dbReference type="EMBL" id="CAXDID020000013">
    <property type="protein sequence ID" value="CAL5980957.1"/>
    <property type="molecule type" value="Genomic_DNA"/>
</dbReference>